<comment type="similarity">
    <text evidence="1">Belongs to the tannase family.</text>
</comment>
<dbReference type="SUPFAM" id="SSF53474">
    <property type="entry name" value="alpha/beta-Hydrolases"/>
    <property type="match status" value="1"/>
</dbReference>
<dbReference type="Pfam" id="PF07519">
    <property type="entry name" value="Tannase"/>
    <property type="match status" value="1"/>
</dbReference>
<evidence type="ECO:0000256" key="4">
    <source>
        <dbReference type="ARBA" id="ARBA00022729"/>
    </source>
</evidence>
<evidence type="ECO:0000256" key="7">
    <source>
        <dbReference type="ARBA" id="ARBA00023157"/>
    </source>
</evidence>
<dbReference type="OrthoDB" id="7197884at2"/>
<organism evidence="9 10">
    <name type="scientific">Hoeflea marina</name>
    <dbReference type="NCBI Taxonomy" id="274592"/>
    <lineage>
        <taxon>Bacteria</taxon>
        <taxon>Pseudomonadati</taxon>
        <taxon>Pseudomonadota</taxon>
        <taxon>Alphaproteobacteria</taxon>
        <taxon>Hyphomicrobiales</taxon>
        <taxon>Rhizobiaceae</taxon>
        <taxon>Hoeflea</taxon>
    </lineage>
</organism>
<dbReference type="RefSeq" id="WP_110031797.1">
    <property type="nucleotide sequence ID" value="NZ_QGTR01000002.1"/>
</dbReference>
<evidence type="ECO:0000256" key="5">
    <source>
        <dbReference type="ARBA" id="ARBA00022801"/>
    </source>
</evidence>
<dbReference type="InterPro" id="IPR011118">
    <property type="entry name" value="Tannase/feruloyl_esterase"/>
</dbReference>
<keyword evidence="10" id="KW-1185">Reference proteome</keyword>
<evidence type="ECO:0000256" key="1">
    <source>
        <dbReference type="ARBA" id="ARBA00006249"/>
    </source>
</evidence>
<dbReference type="EMBL" id="QGTR01000002">
    <property type="protein sequence ID" value="PWW02074.1"/>
    <property type="molecule type" value="Genomic_DNA"/>
</dbReference>
<dbReference type="PANTHER" id="PTHR33938">
    <property type="entry name" value="FERULOYL ESTERASE B-RELATED"/>
    <property type="match status" value="1"/>
</dbReference>
<evidence type="ECO:0000313" key="10">
    <source>
        <dbReference type="Proteomes" id="UP000246352"/>
    </source>
</evidence>
<keyword evidence="3" id="KW-0479">Metal-binding</keyword>
<evidence type="ECO:0000313" key="9">
    <source>
        <dbReference type="EMBL" id="PWW02074.1"/>
    </source>
</evidence>
<protein>
    <submittedName>
        <fullName evidence="9">Feruloyl esterase</fullName>
    </submittedName>
</protein>
<proteinExistence type="inferred from homology"/>
<keyword evidence="4 8" id="KW-0732">Signal</keyword>
<dbReference type="GO" id="GO:0052689">
    <property type="term" value="F:carboxylic ester hydrolase activity"/>
    <property type="evidence" value="ECO:0007669"/>
    <property type="project" value="UniProtKB-KW"/>
</dbReference>
<keyword evidence="5" id="KW-0378">Hydrolase</keyword>
<feature type="signal peptide" evidence="8">
    <location>
        <begin position="1"/>
        <end position="24"/>
    </location>
</feature>
<dbReference type="PANTHER" id="PTHR33938:SF15">
    <property type="entry name" value="FERULOYL ESTERASE B-RELATED"/>
    <property type="match status" value="1"/>
</dbReference>
<dbReference type="Gene3D" id="3.40.50.1820">
    <property type="entry name" value="alpha/beta hydrolase"/>
    <property type="match status" value="1"/>
</dbReference>
<accession>A0A317PTC9</accession>
<reference evidence="9 10" key="1">
    <citation type="submission" date="2018-05" db="EMBL/GenBank/DDBJ databases">
        <title>Genomic Encyclopedia of Type Strains, Phase IV (KMG-IV): sequencing the most valuable type-strain genomes for metagenomic binning, comparative biology and taxonomic classification.</title>
        <authorList>
            <person name="Goeker M."/>
        </authorList>
    </citation>
    <scope>NUCLEOTIDE SEQUENCE [LARGE SCALE GENOMIC DNA]</scope>
    <source>
        <strain evidence="9 10">DSM 16791</strain>
    </source>
</reference>
<evidence type="ECO:0000256" key="8">
    <source>
        <dbReference type="SAM" id="SignalP"/>
    </source>
</evidence>
<keyword evidence="2" id="KW-0719">Serine esterase</keyword>
<dbReference type="GO" id="GO:0046872">
    <property type="term" value="F:metal ion binding"/>
    <property type="evidence" value="ECO:0007669"/>
    <property type="project" value="UniProtKB-KW"/>
</dbReference>
<dbReference type="InterPro" id="IPR029058">
    <property type="entry name" value="AB_hydrolase_fold"/>
</dbReference>
<comment type="caution">
    <text evidence="9">The sequence shown here is derived from an EMBL/GenBank/DDBJ whole genome shotgun (WGS) entry which is preliminary data.</text>
</comment>
<sequence>MSTFIQRVAAAAALLTLGAGIAHAAETAQPSGPGAAGDCTGLQGLSIPRQLIGLPTSGGEVASAETVEASGEGAAAVPRHCLVSGLIHPVDPDAPDIRFGLALPADWNRKALMLGGGGFDGSVPKLTGNVPAGPADKPLPLARGYAVFGSDSGHQANELGSQDGSFALNQEAARNFGGDALKKTRDAAVYLIEQHYRADTIDQAYFAGGSTGGREALAAITRWPDDWDGAIAWYPAWNDVAALLGGHRANRALAQPGAYPDTPQRKLIFDAAMAACDALDGVADGLISNQTRCNATFDPRTARFEGRPVLCAGDEAPEAVCLSEAQVTALEVMNTQTRFDFPLASGETQYPGYNVWGSDLGITSREAAVQPIVTFLALGTTPPVLPMARTTPYISLLLDQWIKYSVTADADFDSLSLDPESPGAWAMRISELSTLLDTAVDLDRFAANGGKLLLAHGLSDVLVSTRATQQYYLRLQSRMMPETVDDFARYYEVPGYGHAVSSDFNAAWDSLTALEKWVEEKEAPEDQVVTDTVGVPGRTRPLCDYPGWPRYAGTGDVDDAASFECVN</sequence>
<gene>
    <name evidence="9" type="ORF">DFR52_102741</name>
</gene>
<feature type="chain" id="PRO_5016355125" evidence="8">
    <location>
        <begin position="25"/>
        <end position="567"/>
    </location>
</feature>
<evidence type="ECO:0000256" key="3">
    <source>
        <dbReference type="ARBA" id="ARBA00022723"/>
    </source>
</evidence>
<dbReference type="Proteomes" id="UP000246352">
    <property type="component" value="Unassembled WGS sequence"/>
</dbReference>
<dbReference type="AlphaFoldDB" id="A0A317PTC9"/>
<evidence type="ECO:0000256" key="2">
    <source>
        <dbReference type="ARBA" id="ARBA00022487"/>
    </source>
</evidence>
<keyword evidence="7" id="KW-1015">Disulfide bond</keyword>
<evidence type="ECO:0000256" key="6">
    <source>
        <dbReference type="ARBA" id="ARBA00022837"/>
    </source>
</evidence>
<keyword evidence="6" id="KW-0106">Calcium</keyword>
<name>A0A317PTC9_9HYPH</name>